<dbReference type="HOGENOM" id="CLU_2140816_0_0_10"/>
<dbReference type="STRING" id="763034.HMPREF9446_02347"/>
<dbReference type="EMBL" id="AFBN01000043">
    <property type="protein sequence ID" value="EGF56221.1"/>
    <property type="molecule type" value="Genomic_DNA"/>
</dbReference>
<comment type="caution">
    <text evidence="1">The sequence shown here is derived from an EMBL/GenBank/DDBJ whole genome shotgun (WGS) entry which is preliminary data.</text>
</comment>
<dbReference type="eggNOG" id="COG2207">
    <property type="taxonomic scope" value="Bacteria"/>
</dbReference>
<organism evidence="1 2">
    <name type="scientific">Bacteroides fluxus YIT 12057</name>
    <dbReference type="NCBI Taxonomy" id="763034"/>
    <lineage>
        <taxon>Bacteria</taxon>
        <taxon>Pseudomonadati</taxon>
        <taxon>Bacteroidota</taxon>
        <taxon>Bacteroidia</taxon>
        <taxon>Bacteroidales</taxon>
        <taxon>Bacteroidaceae</taxon>
        <taxon>Bacteroides</taxon>
    </lineage>
</organism>
<dbReference type="Proteomes" id="UP000003416">
    <property type="component" value="Unassembled WGS sequence"/>
</dbReference>
<accession>F3PUC4</accession>
<name>F3PUC4_9BACE</name>
<evidence type="ECO:0000313" key="2">
    <source>
        <dbReference type="Proteomes" id="UP000003416"/>
    </source>
</evidence>
<proteinExistence type="predicted"/>
<dbReference type="AlphaFoldDB" id="F3PUC4"/>
<gene>
    <name evidence="1" type="ORF">HMPREF9446_02347</name>
</gene>
<keyword evidence="2" id="KW-1185">Reference proteome</keyword>
<protein>
    <submittedName>
        <fullName evidence="1">Uncharacterized protein</fullName>
    </submittedName>
</protein>
<sequence>MLTFVQNFKEKKQVQDYADILFRSPKTLSNLFASCGLPSPLKVIHERIEAGVALAIVMTVGTLSFLVTTPEVWVPDLGSGEHGLPFTAYWHFGWIKFAYLLKIDEYCARNFI</sequence>
<evidence type="ECO:0000313" key="1">
    <source>
        <dbReference type="EMBL" id="EGF56221.1"/>
    </source>
</evidence>
<dbReference type="Pfam" id="PF04224">
    <property type="entry name" value="DUF417"/>
    <property type="match status" value="1"/>
</dbReference>
<reference evidence="1 2" key="1">
    <citation type="submission" date="2011-02" db="EMBL/GenBank/DDBJ databases">
        <authorList>
            <person name="Weinstock G."/>
            <person name="Sodergren E."/>
            <person name="Clifton S."/>
            <person name="Fulton L."/>
            <person name="Fulton B."/>
            <person name="Courtney L."/>
            <person name="Fronick C."/>
            <person name="Harrison M."/>
            <person name="Strong C."/>
            <person name="Farmer C."/>
            <person name="Delahaunty K."/>
            <person name="Markovic C."/>
            <person name="Hall O."/>
            <person name="Minx P."/>
            <person name="Tomlinson C."/>
            <person name="Mitreva M."/>
            <person name="Hou S."/>
            <person name="Chen J."/>
            <person name="Wollam A."/>
            <person name="Pepin K.H."/>
            <person name="Johnson M."/>
            <person name="Bhonagiri V."/>
            <person name="Zhang X."/>
            <person name="Suruliraj S."/>
            <person name="Warren W."/>
            <person name="Chinwalla A."/>
            <person name="Mardis E.R."/>
            <person name="Wilson R.K."/>
        </authorList>
    </citation>
    <scope>NUCLEOTIDE SEQUENCE [LARGE SCALE GENOMIC DNA]</scope>
    <source>
        <strain evidence="1 2">YIT 12057</strain>
    </source>
</reference>
<dbReference type="InterPro" id="IPR007339">
    <property type="entry name" value="RclC-like"/>
</dbReference>